<gene>
    <name evidence="2" type="ORF">ENL19_00980</name>
</gene>
<dbReference type="Gene3D" id="3.30.1370.110">
    <property type="match status" value="1"/>
</dbReference>
<protein>
    <recommendedName>
        <fullName evidence="1">Smr domain-containing protein</fullName>
    </recommendedName>
</protein>
<dbReference type="PROSITE" id="PS50828">
    <property type="entry name" value="SMR"/>
    <property type="match status" value="1"/>
</dbReference>
<dbReference type="SMART" id="SM00463">
    <property type="entry name" value="SMR"/>
    <property type="match status" value="1"/>
</dbReference>
<accession>A0A7C5HN79</accession>
<feature type="domain" description="Smr" evidence="1">
    <location>
        <begin position="1"/>
        <end position="73"/>
    </location>
</feature>
<feature type="non-terminal residue" evidence="2">
    <location>
        <position position="1"/>
    </location>
</feature>
<dbReference type="Proteomes" id="UP000886110">
    <property type="component" value="Unassembled WGS sequence"/>
</dbReference>
<dbReference type="InterPro" id="IPR036063">
    <property type="entry name" value="Smr_dom_sf"/>
</dbReference>
<dbReference type="SUPFAM" id="SSF160443">
    <property type="entry name" value="SMR domain-like"/>
    <property type="match status" value="1"/>
</dbReference>
<dbReference type="EMBL" id="DRTB01000064">
    <property type="protein sequence ID" value="HHE04616.1"/>
    <property type="molecule type" value="Genomic_DNA"/>
</dbReference>
<evidence type="ECO:0000259" key="1">
    <source>
        <dbReference type="PROSITE" id="PS50828"/>
    </source>
</evidence>
<proteinExistence type="predicted"/>
<reference evidence="2" key="1">
    <citation type="journal article" date="2020" name="mSystems">
        <title>Genome- and Community-Level Interaction Insights into Carbon Utilization and Element Cycling Functions of Hydrothermarchaeota in Hydrothermal Sediment.</title>
        <authorList>
            <person name="Zhou Z."/>
            <person name="Liu Y."/>
            <person name="Xu W."/>
            <person name="Pan J."/>
            <person name="Luo Z.H."/>
            <person name="Li M."/>
        </authorList>
    </citation>
    <scope>NUCLEOTIDE SEQUENCE [LARGE SCALE GENOMIC DNA]</scope>
    <source>
        <strain evidence="2">HyVt-74</strain>
    </source>
</reference>
<evidence type="ECO:0000313" key="2">
    <source>
        <dbReference type="EMBL" id="HHE04616.1"/>
    </source>
</evidence>
<dbReference type="InterPro" id="IPR002625">
    <property type="entry name" value="Smr_dom"/>
</dbReference>
<comment type="caution">
    <text evidence="2">The sequence shown here is derived from an EMBL/GenBank/DDBJ whole genome shotgun (WGS) entry which is preliminary data.</text>
</comment>
<sequence>HGKTAREAIALLKYNMKSFYDRGLHEIFIVHGKGQGILRENVRAYVRNLPYVKGYRQGGRSEGGNGVTVVIFKN</sequence>
<organism evidence="2">
    <name type="scientific">candidate division WOR-3 bacterium</name>
    <dbReference type="NCBI Taxonomy" id="2052148"/>
    <lineage>
        <taxon>Bacteria</taxon>
        <taxon>Bacteria division WOR-3</taxon>
    </lineage>
</organism>
<dbReference type="Pfam" id="PF01713">
    <property type="entry name" value="Smr"/>
    <property type="match status" value="1"/>
</dbReference>
<dbReference type="AlphaFoldDB" id="A0A7C5HN79"/>
<name>A0A7C5HN79_UNCW3</name>